<comment type="caution">
    <text evidence="15">The sequence shown here is derived from an EMBL/GenBank/DDBJ whole genome shotgun (WGS) entry which is preliminary data.</text>
</comment>
<dbReference type="AlphaFoldDB" id="A0A5M4BAI8"/>
<sequence>MQKIFYIFITVLFSIALQAQSQYFDLQGKIFDATTQKPLALADIFLKEIQKGTVSDGQGNFIFKKIPNGEYTITISYVGYQSVTKKINTKNNKEIKIYLNVETENLQEVVVKSSKKEERELRNGAMTVSVLSSSHFQGTTSSLDDVLKKTVGITIRSQGGVGSGSRISVRGLEGKRIGIFLDNMPMNQTSDYVSLHDVPIDMIERIEIYKGIVPAKLGGSAMGGAVNLILKEYPPVFYDVSYELASFNTHKIQSLGKLNFKKSGIEIGASVNYTYSDNDYEMDLPHHRGIRVKRNHDRHRKLLYGVGLKATKWWFDEVGFEAFSILTDQQIQGIETNIQKAFSETQVNGVTNKLEKKDFLISGLDFDMNTVLVGVGLHLNDTSPLRYDWEGNTYPPVSSYGGEIGLHASDTKTKSTSFLNRLNLEYIINENQSVNFNSQFTTFSNHTSDPIKEKISGYKVNFDNRMFSWIAGLSYDLSSKNKKWLNSFTTKYCYYKTQGQTVKIVGIGGIKDIGFSKGNFGISDAIRYHFTENLLARTSLAYDVRLPIDSELLGDGFLIAPAANLKPERNTSVNLGFLYQKNLLSDNKLEVEINGFYSYITDMIRFSGGVLQSFYENFGKMRSLGIEAEVKADIFPSLYGYANVTYQDLRDKRDFEPYTQIPNATKNKRMPNIPYFLSNAGLEFHKENLFGGKDQNTRLMLDASFIEKYWYDFEVSKYQERRIPRSLVFHFGVEQSFKNGKILLSARVNNLTDQKVISEFNRPLPGRNFGVKIRYRM</sequence>
<evidence type="ECO:0000313" key="15">
    <source>
        <dbReference type="EMBL" id="GET46237.1"/>
    </source>
</evidence>
<accession>A0A5M4BAI8</accession>
<dbReference type="PROSITE" id="PS52016">
    <property type="entry name" value="TONB_DEPENDENT_REC_3"/>
    <property type="match status" value="1"/>
</dbReference>
<dbReference type="Gene3D" id="2.40.170.20">
    <property type="entry name" value="TonB-dependent receptor, beta-barrel domain"/>
    <property type="match status" value="1"/>
</dbReference>
<keyword evidence="8" id="KW-0675">Receptor</keyword>
<dbReference type="SUPFAM" id="SSF56935">
    <property type="entry name" value="Porins"/>
    <property type="match status" value="1"/>
</dbReference>
<keyword evidence="6 11" id="KW-0798">TonB box</keyword>
<comment type="subcellular location">
    <subcellularLocation>
        <location evidence="1 10">Cell outer membrane</location>
        <topology evidence="1 10">Multi-pass membrane protein</topology>
    </subcellularLocation>
</comment>
<dbReference type="Pfam" id="PF00593">
    <property type="entry name" value="TonB_dep_Rec_b-barrel"/>
    <property type="match status" value="1"/>
</dbReference>
<dbReference type="Gene3D" id="2.60.40.1120">
    <property type="entry name" value="Carboxypeptidase-like, regulatory domain"/>
    <property type="match status" value="1"/>
</dbReference>
<protein>
    <submittedName>
        <fullName evidence="15">Cell envelope biogenesis protein TonB</fullName>
    </submittedName>
</protein>
<reference evidence="16" key="1">
    <citation type="journal article" date="2020" name="Int. J. Syst. Evol. Microbiol.">
        <title>Capnocytophaga felis sp. nov. isolated from the feline oral cavity.</title>
        <authorList>
            <person name="Suzuki M."/>
            <person name="Umeda K."/>
            <person name="Kimura M."/>
            <person name="Imaoka K."/>
            <person name="Morikawa S."/>
            <person name="Maeda K."/>
        </authorList>
    </citation>
    <scope>NUCLEOTIDE SEQUENCE [LARGE SCALE GENOMIC DNA]</scope>
    <source>
        <strain evidence="16">KC07070</strain>
    </source>
</reference>
<dbReference type="InterPro" id="IPR037066">
    <property type="entry name" value="Plug_dom_sf"/>
</dbReference>
<dbReference type="Pfam" id="PF13715">
    <property type="entry name" value="CarbopepD_reg_2"/>
    <property type="match status" value="1"/>
</dbReference>
<evidence type="ECO:0000256" key="1">
    <source>
        <dbReference type="ARBA" id="ARBA00004571"/>
    </source>
</evidence>
<dbReference type="EMBL" id="BLBC01000009">
    <property type="protein sequence ID" value="GET46237.1"/>
    <property type="molecule type" value="Genomic_DNA"/>
</dbReference>
<evidence type="ECO:0000259" key="14">
    <source>
        <dbReference type="Pfam" id="PF07715"/>
    </source>
</evidence>
<evidence type="ECO:0000256" key="12">
    <source>
        <dbReference type="SAM" id="SignalP"/>
    </source>
</evidence>
<dbReference type="RefSeq" id="WP_155284877.1">
    <property type="nucleotide sequence ID" value="NZ_BLBC01000009.1"/>
</dbReference>
<keyword evidence="2 10" id="KW-0813">Transport</keyword>
<keyword evidence="5 12" id="KW-0732">Signal</keyword>
<evidence type="ECO:0000256" key="5">
    <source>
        <dbReference type="ARBA" id="ARBA00022729"/>
    </source>
</evidence>
<dbReference type="GO" id="GO:0015344">
    <property type="term" value="F:siderophore uptake transmembrane transporter activity"/>
    <property type="evidence" value="ECO:0007669"/>
    <property type="project" value="TreeGrafter"/>
</dbReference>
<feature type="signal peptide" evidence="12">
    <location>
        <begin position="1"/>
        <end position="21"/>
    </location>
</feature>
<dbReference type="GO" id="GO:0044718">
    <property type="term" value="P:siderophore transmembrane transport"/>
    <property type="evidence" value="ECO:0007669"/>
    <property type="project" value="TreeGrafter"/>
</dbReference>
<feature type="domain" description="TonB-dependent receptor-like beta-barrel" evidence="13">
    <location>
        <begin position="368"/>
        <end position="751"/>
    </location>
</feature>
<dbReference type="SUPFAM" id="SSF49464">
    <property type="entry name" value="Carboxypeptidase regulatory domain-like"/>
    <property type="match status" value="1"/>
</dbReference>
<proteinExistence type="inferred from homology"/>
<keyword evidence="7 10" id="KW-0472">Membrane</keyword>
<dbReference type="PANTHER" id="PTHR30069">
    <property type="entry name" value="TONB-DEPENDENT OUTER MEMBRANE RECEPTOR"/>
    <property type="match status" value="1"/>
</dbReference>
<dbReference type="OrthoDB" id="9812892at2"/>
<dbReference type="InterPro" id="IPR012910">
    <property type="entry name" value="Plug_dom"/>
</dbReference>
<dbReference type="InterPro" id="IPR036942">
    <property type="entry name" value="Beta-barrel_TonB_sf"/>
</dbReference>
<evidence type="ECO:0000256" key="8">
    <source>
        <dbReference type="ARBA" id="ARBA00023170"/>
    </source>
</evidence>
<evidence type="ECO:0000256" key="2">
    <source>
        <dbReference type="ARBA" id="ARBA00022448"/>
    </source>
</evidence>
<dbReference type="Gene3D" id="2.170.130.10">
    <property type="entry name" value="TonB-dependent receptor, plug domain"/>
    <property type="match status" value="1"/>
</dbReference>
<comment type="similarity">
    <text evidence="10 11">Belongs to the TonB-dependent receptor family.</text>
</comment>
<dbReference type="Proteomes" id="UP000398217">
    <property type="component" value="Unassembled WGS sequence"/>
</dbReference>
<evidence type="ECO:0000256" key="6">
    <source>
        <dbReference type="ARBA" id="ARBA00023077"/>
    </source>
</evidence>
<keyword evidence="3 10" id="KW-1134">Transmembrane beta strand</keyword>
<evidence type="ECO:0000256" key="10">
    <source>
        <dbReference type="PROSITE-ProRule" id="PRU01360"/>
    </source>
</evidence>
<keyword evidence="16" id="KW-1185">Reference proteome</keyword>
<organism evidence="15 16">
    <name type="scientific">Capnocytophaga felis</name>
    <dbReference type="NCBI Taxonomy" id="2267611"/>
    <lineage>
        <taxon>Bacteria</taxon>
        <taxon>Pseudomonadati</taxon>
        <taxon>Bacteroidota</taxon>
        <taxon>Flavobacteriia</taxon>
        <taxon>Flavobacteriales</taxon>
        <taxon>Flavobacteriaceae</taxon>
        <taxon>Capnocytophaga</taxon>
    </lineage>
</organism>
<feature type="chain" id="PRO_5024460272" evidence="12">
    <location>
        <begin position="22"/>
        <end position="777"/>
    </location>
</feature>
<dbReference type="InterPro" id="IPR039426">
    <property type="entry name" value="TonB-dep_rcpt-like"/>
</dbReference>
<keyword evidence="4 10" id="KW-0812">Transmembrane</keyword>
<evidence type="ECO:0000313" key="16">
    <source>
        <dbReference type="Proteomes" id="UP000398217"/>
    </source>
</evidence>
<keyword evidence="9 10" id="KW-0998">Cell outer membrane</keyword>
<dbReference type="GO" id="GO:0009279">
    <property type="term" value="C:cell outer membrane"/>
    <property type="evidence" value="ECO:0007669"/>
    <property type="project" value="UniProtKB-SubCell"/>
</dbReference>
<dbReference type="Pfam" id="PF07715">
    <property type="entry name" value="Plug"/>
    <property type="match status" value="1"/>
</dbReference>
<name>A0A5M4BAI8_9FLAO</name>
<feature type="domain" description="TonB-dependent receptor plug" evidence="14">
    <location>
        <begin position="122"/>
        <end position="225"/>
    </location>
</feature>
<dbReference type="InterPro" id="IPR008969">
    <property type="entry name" value="CarboxyPept-like_regulatory"/>
</dbReference>
<evidence type="ECO:0000256" key="4">
    <source>
        <dbReference type="ARBA" id="ARBA00022692"/>
    </source>
</evidence>
<evidence type="ECO:0000256" key="9">
    <source>
        <dbReference type="ARBA" id="ARBA00023237"/>
    </source>
</evidence>
<evidence type="ECO:0000256" key="11">
    <source>
        <dbReference type="RuleBase" id="RU003357"/>
    </source>
</evidence>
<dbReference type="PANTHER" id="PTHR30069:SF29">
    <property type="entry name" value="HEMOGLOBIN AND HEMOGLOBIN-HAPTOGLOBIN-BINDING PROTEIN 1-RELATED"/>
    <property type="match status" value="1"/>
</dbReference>
<evidence type="ECO:0000259" key="13">
    <source>
        <dbReference type="Pfam" id="PF00593"/>
    </source>
</evidence>
<gene>
    <name evidence="15" type="ORF">RCZ01_15390</name>
</gene>
<dbReference type="InterPro" id="IPR000531">
    <property type="entry name" value="Beta-barrel_TonB"/>
</dbReference>
<evidence type="ECO:0000256" key="3">
    <source>
        <dbReference type="ARBA" id="ARBA00022452"/>
    </source>
</evidence>
<evidence type="ECO:0000256" key="7">
    <source>
        <dbReference type="ARBA" id="ARBA00023136"/>
    </source>
</evidence>